<gene>
    <name evidence="1" type="ORF">KIPB_007631</name>
</gene>
<reference evidence="1 2" key="1">
    <citation type="journal article" date="2018" name="PLoS ONE">
        <title>The draft genome of Kipferlia bialata reveals reductive genome evolution in fornicate parasites.</title>
        <authorList>
            <person name="Tanifuji G."/>
            <person name="Takabayashi S."/>
            <person name="Kume K."/>
            <person name="Takagi M."/>
            <person name="Nakayama T."/>
            <person name="Kamikawa R."/>
            <person name="Inagaki Y."/>
            <person name="Hashimoto T."/>
        </authorList>
    </citation>
    <scope>NUCLEOTIDE SEQUENCE [LARGE SCALE GENOMIC DNA]</scope>
    <source>
        <strain evidence="1">NY0173</strain>
    </source>
</reference>
<name>A0A9K3GKP5_9EUKA</name>
<dbReference type="EMBL" id="BDIP01002188">
    <property type="protein sequence ID" value="GIQ85886.1"/>
    <property type="molecule type" value="Genomic_DNA"/>
</dbReference>
<keyword evidence="2" id="KW-1185">Reference proteome</keyword>
<accession>A0A9K3GKP5</accession>
<comment type="caution">
    <text evidence="1">The sequence shown here is derived from an EMBL/GenBank/DDBJ whole genome shotgun (WGS) entry which is preliminary data.</text>
</comment>
<evidence type="ECO:0000313" key="2">
    <source>
        <dbReference type="Proteomes" id="UP000265618"/>
    </source>
</evidence>
<dbReference type="Proteomes" id="UP000265618">
    <property type="component" value="Unassembled WGS sequence"/>
</dbReference>
<protein>
    <submittedName>
        <fullName evidence="1">Uncharacterized protein</fullName>
    </submittedName>
</protein>
<evidence type="ECO:0000313" key="1">
    <source>
        <dbReference type="EMBL" id="GIQ85886.1"/>
    </source>
</evidence>
<organism evidence="1 2">
    <name type="scientific">Kipferlia bialata</name>
    <dbReference type="NCBI Taxonomy" id="797122"/>
    <lineage>
        <taxon>Eukaryota</taxon>
        <taxon>Metamonada</taxon>
        <taxon>Carpediemonas-like organisms</taxon>
        <taxon>Kipferlia</taxon>
    </lineage>
</organism>
<feature type="non-terminal residue" evidence="1">
    <location>
        <position position="67"/>
    </location>
</feature>
<dbReference type="AlphaFoldDB" id="A0A9K3GKP5"/>
<proteinExistence type="predicted"/>
<sequence>YRALSALAVFQLLAIVIGLKVIRKRFQSLVASRVMSQGQIAFPVTQAPSSLGDSSLIGLPRSDLVSV</sequence>